<keyword evidence="3" id="KW-1185">Reference proteome</keyword>
<evidence type="ECO:0000313" key="3">
    <source>
        <dbReference type="Proteomes" id="UP000256964"/>
    </source>
</evidence>
<gene>
    <name evidence="2" type="ORF">OH76DRAFT_1424118</name>
</gene>
<dbReference type="EMBL" id="KZ857659">
    <property type="protein sequence ID" value="RDX39737.1"/>
    <property type="molecule type" value="Genomic_DNA"/>
</dbReference>
<dbReference type="AlphaFoldDB" id="A0A371CHH8"/>
<accession>A0A371CHH8</accession>
<name>A0A371CHH8_9APHY</name>
<reference evidence="2 3" key="1">
    <citation type="journal article" date="2018" name="Biotechnol. Biofuels">
        <title>Integrative visual omics of the white-rot fungus Polyporus brumalis exposes the biotechnological potential of its oxidative enzymes for delignifying raw plant biomass.</title>
        <authorList>
            <person name="Miyauchi S."/>
            <person name="Rancon A."/>
            <person name="Drula E."/>
            <person name="Hage H."/>
            <person name="Chaduli D."/>
            <person name="Favel A."/>
            <person name="Grisel S."/>
            <person name="Henrissat B."/>
            <person name="Herpoel-Gimbert I."/>
            <person name="Ruiz-Duenas F.J."/>
            <person name="Chevret D."/>
            <person name="Hainaut M."/>
            <person name="Lin J."/>
            <person name="Wang M."/>
            <person name="Pangilinan J."/>
            <person name="Lipzen A."/>
            <person name="Lesage-Meessen L."/>
            <person name="Navarro D."/>
            <person name="Riley R."/>
            <person name="Grigoriev I.V."/>
            <person name="Zhou S."/>
            <person name="Raouche S."/>
            <person name="Rosso M.N."/>
        </authorList>
    </citation>
    <scope>NUCLEOTIDE SEQUENCE [LARGE SCALE GENOMIC DNA]</scope>
    <source>
        <strain evidence="2 3">BRFM 1820</strain>
    </source>
</reference>
<dbReference type="Proteomes" id="UP000256964">
    <property type="component" value="Unassembled WGS sequence"/>
</dbReference>
<proteinExistence type="predicted"/>
<evidence type="ECO:0000256" key="1">
    <source>
        <dbReference type="SAM" id="MobiDB-lite"/>
    </source>
</evidence>
<feature type="region of interest" description="Disordered" evidence="1">
    <location>
        <begin position="158"/>
        <end position="197"/>
    </location>
</feature>
<organism evidence="2 3">
    <name type="scientific">Lentinus brumalis</name>
    <dbReference type="NCBI Taxonomy" id="2498619"/>
    <lineage>
        <taxon>Eukaryota</taxon>
        <taxon>Fungi</taxon>
        <taxon>Dikarya</taxon>
        <taxon>Basidiomycota</taxon>
        <taxon>Agaricomycotina</taxon>
        <taxon>Agaricomycetes</taxon>
        <taxon>Polyporales</taxon>
        <taxon>Polyporaceae</taxon>
        <taxon>Lentinus</taxon>
    </lineage>
</organism>
<evidence type="ECO:0000313" key="2">
    <source>
        <dbReference type="EMBL" id="RDX39737.1"/>
    </source>
</evidence>
<sequence length="257" mass="28013">MQIQVILGLQGISELGLWGVEVPKGVRVVPLVLPAPRSWTSLAQGVRRPTVLYIFFDSPRQHRLGDIMSQHGNSTNPITARSTDPDASSWETLPESQQYATAPIEQLESATGLPTRISPPGIVRQNHTPPSPSPNRGQYAGVIGELPLLQPHPSRVGFRMQHADAGPPPQATATSLSAPPLDTSRRPGPENGPDLTGALTQSQLALREQVRLRTQQLEEHASDLKLLRERSMGVLREYGDEMSAAMARTNRALDDNK</sequence>
<protein>
    <submittedName>
        <fullName evidence="2">Uncharacterized protein</fullName>
    </submittedName>
</protein>
<feature type="non-terminal residue" evidence="2">
    <location>
        <position position="257"/>
    </location>
</feature>
<feature type="region of interest" description="Disordered" evidence="1">
    <location>
        <begin position="70"/>
        <end position="96"/>
    </location>
</feature>
<feature type="region of interest" description="Disordered" evidence="1">
    <location>
        <begin position="112"/>
        <end position="140"/>
    </location>
</feature>